<keyword evidence="5" id="KW-1185">Reference proteome</keyword>
<dbReference type="Proteomes" id="UP000219286">
    <property type="component" value="Unassembled WGS sequence"/>
</dbReference>
<dbReference type="OrthoDB" id="5396311at2759"/>
<dbReference type="AlphaFoldDB" id="A0A2H2Z3Y1"/>
<protein>
    <recommendedName>
        <fullName evidence="3">HTH CENPB-type domain-containing protein</fullName>
    </recommendedName>
</protein>
<keyword evidence="1" id="KW-0238">DNA-binding</keyword>
<gene>
    <name evidence="4" type="ORF">A9Z42_0027940</name>
</gene>
<comment type="caution">
    <text evidence="4">The sequence shown here is derived from an EMBL/GenBank/DDBJ whole genome shotgun (WGS) entry which is preliminary data.</text>
</comment>
<sequence>MTQPDEDAIFSALTDIKNGTSQRKAAQRWGVSRTTLQKRLKGSQPRCEAYESLQRLSKEQELLLAQWVQVQDQLGLPPTHDQIKEFAARVVRAGGDSQPLGKRWVDGFLRRHPEARTAKGKTTDTRC</sequence>
<evidence type="ECO:0000313" key="5">
    <source>
        <dbReference type="Proteomes" id="UP000219286"/>
    </source>
</evidence>
<dbReference type="EMBL" id="LFMI01000317">
    <property type="protein sequence ID" value="OTA02429.1"/>
    <property type="molecule type" value="Genomic_DNA"/>
</dbReference>
<keyword evidence="2" id="KW-0539">Nucleus</keyword>
<dbReference type="Pfam" id="PF03221">
    <property type="entry name" value="HTH_Tnp_Tc5"/>
    <property type="match status" value="1"/>
</dbReference>
<evidence type="ECO:0000259" key="3">
    <source>
        <dbReference type="PROSITE" id="PS51253"/>
    </source>
</evidence>
<evidence type="ECO:0000256" key="2">
    <source>
        <dbReference type="ARBA" id="ARBA00023242"/>
    </source>
</evidence>
<evidence type="ECO:0000313" key="4">
    <source>
        <dbReference type="EMBL" id="OTA02429.1"/>
    </source>
</evidence>
<feature type="domain" description="HTH CENPB-type" evidence="3">
    <location>
        <begin position="48"/>
        <end position="118"/>
    </location>
</feature>
<accession>A0A2H2Z3Y1</accession>
<dbReference type="Pfam" id="PF05225">
    <property type="entry name" value="HTH_psq"/>
    <property type="match status" value="1"/>
</dbReference>
<dbReference type="SMART" id="SM00674">
    <property type="entry name" value="CENPB"/>
    <property type="match status" value="1"/>
</dbReference>
<reference evidence="4 5" key="1">
    <citation type="journal article" date="2015" name="Genome Announc.">
        <title>Genome sequence and annotation of Trichoderma parareesei, the ancestor of the cellulase producer Trichoderma reesei.</title>
        <authorList>
            <person name="Yang D."/>
            <person name="Pomraning K."/>
            <person name="Kopchinskiy A."/>
            <person name="Karimi Aghcheh R."/>
            <person name="Atanasova L."/>
            <person name="Chenthamara K."/>
            <person name="Baker S.E."/>
            <person name="Zhang R."/>
            <person name="Shen Q."/>
            <person name="Freitag M."/>
            <person name="Kubicek C.P."/>
            <person name="Druzhinina I.S."/>
        </authorList>
    </citation>
    <scope>NUCLEOTIDE SEQUENCE [LARGE SCALE GENOMIC DNA]</scope>
    <source>
        <strain evidence="4 5">CBS 125925</strain>
    </source>
</reference>
<dbReference type="Gene3D" id="1.10.10.60">
    <property type="entry name" value="Homeodomain-like"/>
    <property type="match status" value="1"/>
</dbReference>
<proteinExistence type="predicted"/>
<organism evidence="4 5">
    <name type="scientific">Trichoderma parareesei</name>
    <name type="common">Filamentous fungus</name>
    <dbReference type="NCBI Taxonomy" id="858221"/>
    <lineage>
        <taxon>Eukaryota</taxon>
        <taxon>Fungi</taxon>
        <taxon>Dikarya</taxon>
        <taxon>Ascomycota</taxon>
        <taxon>Pezizomycotina</taxon>
        <taxon>Sordariomycetes</taxon>
        <taxon>Hypocreomycetidae</taxon>
        <taxon>Hypocreales</taxon>
        <taxon>Hypocreaceae</taxon>
        <taxon>Trichoderma</taxon>
    </lineage>
</organism>
<dbReference type="InterPro" id="IPR007889">
    <property type="entry name" value="HTH_Psq"/>
</dbReference>
<dbReference type="InterPro" id="IPR006600">
    <property type="entry name" value="HTH_CenpB_DNA-bd_dom"/>
</dbReference>
<dbReference type="SUPFAM" id="SSF46689">
    <property type="entry name" value="Homeodomain-like"/>
    <property type="match status" value="2"/>
</dbReference>
<dbReference type="PROSITE" id="PS51253">
    <property type="entry name" value="HTH_CENPB"/>
    <property type="match status" value="1"/>
</dbReference>
<name>A0A2H2Z3Y1_TRIPA</name>
<evidence type="ECO:0000256" key="1">
    <source>
        <dbReference type="ARBA" id="ARBA00023125"/>
    </source>
</evidence>
<dbReference type="GO" id="GO:0003677">
    <property type="term" value="F:DNA binding"/>
    <property type="evidence" value="ECO:0007669"/>
    <property type="project" value="UniProtKB-KW"/>
</dbReference>
<dbReference type="InterPro" id="IPR009057">
    <property type="entry name" value="Homeodomain-like_sf"/>
</dbReference>